<name>A0AAP0I844_9MAGN</name>
<keyword evidence="4" id="KW-1185">Reference proteome</keyword>
<dbReference type="PROSITE" id="PS50181">
    <property type="entry name" value="FBOX"/>
    <property type="match status" value="1"/>
</dbReference>
<evidence type="ECO:0000256" key="1">
    <source>
        <dbReference type="SAM" id="MobiDB-lite"/>
    </source>
</evidence>
<feature type="region of interest" description="Disordered" evidence="1">
    <location>
        <begin position="69"/>
        <end position="98"/>
    </location>
</feature>
<feature type="compositionally biased region" description="Basic residues" evidence="1">
    <location>
        <begin position="77"/>
        <end position="87"/>
    </location>
</feature>
<dbReference type="PANTHER" id="PTHR47719">
    <property type="entry name" value="SKP1-INTERACTING PARTNER 15"/>
    <property type="match status" value="1"/>
</dbReference>
<evidence type="ECO:0000313" key="3">
    <source>
        <dbReference type="EMBL" id="KAK9110466.1"/>
    </source>
</evidence>
<evidence type="ECO:0000313" key="4">
    <source>
        <dbReference type="Proteomes" id="UP001417504"/>
    </source>
</evidence>
<proteinExistence type="predicted"/>
<dbReference type="Proteomes" id="UP001417504">
    <property type="component" value="Unassembled WGS sequence"/>
</dbReference>
<dbReference type="AlphaFoldDB" id="A0AAP0I844"/>
<dbReference type="InterPro" id="IPR036047">
    <property type="entry name" value="F-box-like_dom_sf"/>
</dbReference>
<evidence type="ECO:0000259" key="2">
    <source>
        <dbReference type="PROSITE" id="PS50181"/>
    </source>
</evidence>
<feature type="domain" description="F-box" evidence="2">
    <location>
        <begin position="14"/>
        <end position="66"/>
    </location>
</feature>
<reference evidence="3 4" key="1">
    <citation type="submission" date="2024-01" db="EMBL/GenBank/DDBJ databases">
        <title>Genome assemblies of Stephania.</title>
        <authorList>
            <person name="Yang L."/>
        </authorList>
    </citation>
    <scope>NUCLEOTIDE SEQUENCE [LARGE SCALE GENOMIC DNA]</scope>
    <source>
        <strain evidence="3">QJT</strain>
        <tissue evidence="3">Leaf</tissue>
    </source>
</reference>
<gene>
    <name evidence="3" type="ORF">Sjap_018526</name>
</gene>
<accession>A0AAP0I844</accession>
<dbReference type="Pfam" id="PF00646">
    <property type="entry name" value="F-box"/>
    <property type="match status" value="1"/>
</dbReference>
<dbReference type="Gene3D" id="1.20.1280.50">
    <property type="match status" value="1"/>
</dbReference>
<dbReference type="SMART" id="SM00256">
    <property type="entry name" value="FBOX"/>
    <property type="match status" value="1"/>
</dbReference>
<dbReference type="SUPFAM" id="SSF81383">
    <property type="entry name" value="F-box domain"/>
    <property type="match status" value="1"/>
</dbReference>
<protein>
    <recommendedName>
        <fullName evidence="2">F-box domain-containing protein</fullName>
    </recommendedName>
</protein>
<dbReference type="PANTHER" id="PTHR47719:SF2">
    <property type="entry name" value="SKP1-INTERACTING PARTNER 15"/>
    <property type="match status" value="1"/>
</dbReference>
<feature type="compositionally biased region" description="Pro residues" evidence="1">
    <location>
        <begin position="89"/>
        <end position="98"/>
    </location>
</feature>
<comment type="caution">
    <text evidence="3">The sequence shown here is derived from an EMBL/GenBank/DDBJ whole genome shotgun (WGS) entry which is preliminary data.</text>
</comment>
<dbReference type="InterPro" id="IPR001810">
    <property type="entry name" value="F-box_dom"/>
</dbReference>
<dbReference type="EMBL" id="JBBNAE010000007">
    <property type="protein sequence ID" value="KAK9110466.1"/>
    <property type="molecule type" value="Genomic_DNA"/>
</dbReference>
<sequence length="368" mass="40020">METSSSAAAATETATNLLQLPQDSLHQIFSGLPLRQVLQCRSVCRALLHTLSSPSFLLHHQHYHNTPSLPLLSLRPSQHHHHHHHHNNQPPPPPPPPHHLLSFDLLLRRWLRLPLHFLPFPPPLLPVTSSPQGLLFLWAPTPDSSSSLSLVAANPITRTHRVLPPLGSAWSRHGTVLAGGGGGGGGGEVIVLTEIAALVYGGGGEWRKYSTNLPSKPRSPVAVGGRVVALCDVGSPWRSHWKMYWCPGCWEGGGGARLLMVGGLKSSFSINAACSTIVILRLDLGTLQWDEAGRMPPEMFTCFQETSKFKVFGGGERVCFSARRLKRLAVWDCSDGGKGDWTWIDGVPESGDGLCRGFFYEASLTAVL</sequence>
<organism evidence="3 4">
    <name type="scientific">Stephania japonica</name>
    <dbReference type="NCBI Taxonomy" id="461633"/>
    <lineage>
        <taxon>Eukaryota</taxon>
        <taxon>Viridiplantae</taxon>
        <taxon>Streptophyta</taxon>
        <taxon>Embryophyta</taxon>
        <taxon>Tracheophyta</taxon>
        <taxon>Spermatophyta</taxon>
        <taxon>Magnoliopsida</taxon>
        <taxon>Ranunculales</taxon>
        <taxon>Menispermaceae</taxon>
        <taxon>Menispermoideae</taxon>
        <taxon>Cissampelideae</taxon>
        <taxon>Stephania</taxon>
    </lineage>
</organism>